<keyword evidence="2" id="KW-1185">Reference proteome</keyword>
<gene>
    <name evidence="1" type="ORF">CITCOLO1_LOCUS9914</name>
</gene>
<organism evidence="1 2">
    <name type="scientific">Citrullus colocynthis</name>
    <name type="common">colocynth</name>
    <dbReference type="NCBI Taxonomy" id="252529"/>
    <lineage>
        <taxon>Eukaryota</taxon>
        <taxon>Viridiplantae</taxon>
        <taxon>Streptophyta</taxon>
        <taxon>Embryophyta</taxon>
        <taxon>Tracheophyta</taxon>
        <taxon>Spermatophyta</taxon>
        <taxon>Magnoliopsida</taxon>
        <taxon>eudicotyledons</taxon>
        <taxon>Gunneridae</taxon>
        <taxon>Pentapetalae</taxon>
        <taxon>rosids</taxon>
        <taxon>fabids</taxon>
        <taxon>Cucurbitales</taxon>
        <taxon>Cucurbitaceae</taxon>
        <taxon>Benincaseae</taxon>
        <taxon>Citrullus</taxon>
    </lineage>
</organism>
<accession>A0ABP0YFU8</accession>
<evidence type="ECO:0000313" key="2">
    <source>
        <dbReference type="Proteomes" id="UP001642487"/>
    </source>
</evidence>
<proteinExistence type="predicted"/>
<reference evidence="1 2" key="1">
    <citation type="submission" date="2024-03" db="EMBL/GenBank/DDBJ databases">
        <authorList>
            <person name="Gkanogiannis A."/>
            <person name="Becerra Lopez-Lavalle L."/>
        </authorList>
    </citation>
    <scope>NUCLEOTIDE SEQUENCE [LARGE SCALE GENOMIC DNA]</scope>
</reference>
<name>A0ABP0YFU8_9ROSI</name>
<evidence type="ECO:0000313" key="1">
    <source>
        <dbReference type="EMBL" id="CAK9317961.1"/>
    </source>
</evidence>
<dbReference type="EMBL" id="OZ021737">
    <property type="protein sequence ID" value="CAK9317961.1"/>
    <property type="molecule type" value="Genomic_DNA"/>
</dbReference>
<protein>
    <submittedName>
        <fullName evidence="1">Uncharacterized protein</fullName>
    </submittedName>
</protein>
<sequence>MLVNHRIPFLHASRDSHVLHFWRSKFISASSFISEKVSLHLQGSHCHWSFKSFSQYSNTGSTLIELQALRACRYGDLCSKDLSGQPSFTEFQGWKEVKEGKLE</sequence>
<dbReference type="Proteomes" id="UP001642487">
    <property type="component" value="Chromosome 3"/>
</dbReference>